<organism evidence="7 8">
    <name type="scientific">Listeria monocytogenes</name>
    <dbReference type="NCBI Taxonomy" id="1639"/>
    <lineage>
        <taxon>Bacteria</taxon>
        <taxon>Bacillati</taxon>
        <taxon>Bacillota</taxon>
        <taxon>Bacilli</taxon>
        <taxon>Bacillales</taxon>
        <taxon>Listeriaceae</taxon>
        <taxon>Listeria</taxon>
    </lineage>
</organism>
<evidence type="ECO:0000259" key="6">
    <source>
        <dbReference type="Pfam" id="PF02852"/>
    </source>
</evidence>
<dbReference type="InterPro" id="IPR004099">
    <property type="entry name" value="Pyr_nucl-diS_OxRdtase_dimer"/>
</dbReference>
<dbReference type="GO" id="GO:0004362">
    <property type="term" value="F:glutathione-disulfide reductase (NADPH) activity"/>
    <property type="evidence" value="ECO:0007669"/>
    <property type="project" value="TreeGrafter"/>
</dbReference>
<keyword evidence="4" id="KW-1015">Disulfide bond</keyword>
<dbReference type="Gene3D" id="3.30.390.30">
    <property type="match status" value="1"/>
</dbReference>
<sequence length="39" mass="4187">VDEMIQGFAVAINMGATKADFDNTVAIHPTGSEEFVTMK</sequence>
<gene>
    <name evidence="7" type="ORF">DCT16_15870</name>
</gene>
<comment type="caution">
    <text evidence="7">The sequence shown here is derived from an EMBL/GenBank/DDBJ whole genome shotgun (WGS) entry which is preliminary data.</text>
</comment>
<proteinExistence type="inferred from homology"/>
<dbReference type="GO" id="GO:0045454">
    <property type="term" value="P:cell redox homeostasis"/>
    <property type="evidence" value="ECO:0007669"/>
    <property type="project" value="InterPro"/>
</dbReference>
<evidence type="ECO:0000313" key="7">
    <source>
        <dbReference type="EMBL" id="EAG6170851.1"/>
    </source>
</evidence>
<evidence type="ECO:0000256" key="3">
    <source>
        <dbReference type="ARBA" id="ARBA00023002"/>
    </source>
</evidence>
<protein>
    <submittedName>
        <fullName evidence="7">Pyridine nucleotide-disulfide oxidoreductase</fullName>
    </submittedName>
</protein>
<feature type="domain" description="Pyridine nucleotide-disulphide oxidoreductase dimerisation" evidence="6">
    <location>
        <begin position="1"/>
        <end position="38"/>
    </location>
</feature>
<reference evidence="7 8" key="1">
    <citation type="submission" date="2018-06" db="EMBL/GenBank/DDBJ databases">
        <authorList>
            <consortium name="GenomeTrakr: Next Generation Sequencing Network for Food Pathogen Tracability"/>
        </authorList>
    </citation>
    <scope>NUCLEOTIDE SEQUENCE [LARGE SCALE GENOMIC DNA]</scope>
    <source>
        <strain evidence="7 8">FLAG-38921</strain>
    </source>
</reference>
<feature type="non-terminal residue" evidence="7">
    <location>
        <position position="1"/>
    </location>
</feature>
<evidence type="ECO:0000256" key="5">
    <source>
        <dbReference type="ARBA" id="ARBA00023284"/>
    </source>
</evidence>
<evidence type="ECO:0000313" key="8">
    <source>
        <dbReference type="Proteomes" id="UP000566721"/>
    </source>
</evidence>
<evidence type="ECO:0000256" key="4">
    <source>
        <dbReference type="ARBA" id="ARBA00023157"/>
    </source>
</evidence>
<dbReference type="PANTHER" id="PTHR42737:SF2">
    <property type="entry name" value="GLUTATHIONE REDUCTASE"/>
    <property type="match status" value="1"/>
</dbReference>
<dbReference type="Pfam" id="PF02852">
    <property type="entry name" value="Pyr_redox_dim"/>
    <property type="match status" value="1"/>
</dbReference>
<keyword evidence="5" id="KW-0676">Redox-active center</keyword>
<dbReference type="GO" id="GO:0034599">
    <property type="term" value="P:cellular response to oxidative stress"/>
    <property type="evidence" value="ECO:0007669"/>
    <property type="project" value="TreeGrafter"/>
</dbReference>
<dbReference type="InterPro" id="IPR046952">
    <property type="entry name" value="GSHR/TRXR-like"/>
</dbReference>
<dbReference type="EMBL" id="AABCVX010000021">
    <property type="protein sequence ID" value="EAG6170851.1"/>
    <property type="molecule type" value="Genomic_DNA"/>
</dbReference>
<comment type="similarity">
    <text evidence="2">Belongs to the class-I pyridine nucleotide-disulfide oxidoreductase family.</text>
</comment>
<comment type="cofactor">
    <cofactor evidence="1">
        <name>FAD</name>
        <dbReference type="ChEBI" id="CHEBI:57692"/>
    </cofactor>
</comment>
<evidence type="ECO:0000256" key="2">
    <source>
        <dbReference type="ARBA" id="ARBA00007532"/>
    </source>
</evidence>
<keyword evidence="3" id="KW-0560">Oxidoreductase</keyword>
<accession>A0A6Z6XYU1</accession>
<dbReference type="GO" id="GO:0005829">
    <property type="term" value="C:cytosol"/>
    <property type="evidence" value="ECO:0007669"/>
    <property type="project" value="TreeGrafter"/>
</dbReference>
<dbReference type="GO" id="GO:0006749">
    <property type="term" value="P:glutathione metabolic process"/>
    <property type="evidence" value="ECO:0007669"/>
    <property type="project" value="TreeGrafter"/>
</dbReference>
<dbReference type="SUPFAM" id="SSF55424">
    <property type="entry name" value="FAD/NAD-linked reductases, dimerisation (C-terminal) domain"/>
    <property type="match status" value="1"/>
</dbReference>
<name>A0A6Z6XYU1_LISMN</name>
<dbReference type="Proteomes" id="UP000566721">
    <property type="component" value="Unassembled WGS sequence"/>
</dbReference>
<dbReference type="InterPro" id="IPR016156">
    <property type="entry name" value="FAD/NAD-linked_Rdtase_dimer_sf"/>
</dbReference>
<dbReference type="AlphaFoldDB" id="A0A6Z6XYU1"/>
<dbReference type="GO" id="GO:0050660">
    <property type="term" value="F:flavin adenine dinucleotide binding"/>
    <property type="evidence" value="ECO:0007669"/>
    <property type="project" value="InterPro"/>
</dbReference>
<evidence type="ECO:0000256" key="1">
    <source>
        <dbReference type="ARBA" id="ARBA00001974"/>
    </source>
</evidence>
<dbReference type="PANTHER" id="PTHR42737">
    <property type="entry name" value="GLUTATHIONE REDUCTASE"/>
    <property type="match status" value="1"/>
</dbReference>